<reference evidence="2 3" key="1">
    <citation type="submission" date="2016-11" db="EMBL/GenBank/DDBJ databases">
        <authorList>
            <person name="Jaros S."/>
            <person name="Januszkiewicz K."/>
            <person name="Wedrychowicz H."/>
        </authorList>
    </citation>
    <scope>NUCLEOTIDE SEQUENCE [LARGE SCALE GENOMIC DNA]</scope>
    <source>
        <strain evidence="2 3">DSM 9705</strain>
    </source>
</reference>
<dbReference type="STRING" id="1121409.SAMN02745124_03595"/>
<protein>
    <submittedName>
        <fullName evidence="2">Uncharacterized protein</fullName>
    </submittedName>
</protein>
<evidence type="ECO:0000313" key="3">
    <source>
        <dbReference type="Proteomes" id="UP000184139"/>
    </source>
</evidence>
<dbReference type="EMBL" id="FQXS01000027">
    <property type="protein sequence ID" value="SHI06471.1"/>
    <property type="molecule type" value="Genomic_DNA"/>
</dbReference>
<dbReference type="OrthoDB" id="5432434at2"/>
<accession>A0A1M5Y331</accession>
<feature type="transmembrane region" description="Helical" evidence="1">
    <location>
        <begin position="43"/>
        <end position="61"/>
    </location>
</feature>
<evidence type="ECO:0000256" key="1">
    <source>
        <dbReference type="SAM" id="Phobius"/>
    </source>
</evidence>
<dbReference type="AlphaFoldDB" id="A0A1M5Y331"/>
<keyword evidence="1" id="KW-0812">Transmembrane</keyword>
<keyword evidence="1" id="KW-0472">Membrane</keyword>
<dbReference type="Proteomes" id="UP000184139">
    <property type="component" value="Unassembled WGS sequence"/>
</dbReference>
<organism evidence="2 3">
    <name type="scientific">Desulfofustis glycolicus DSM 9705</name>
    <dbReference type="NCBI Taxonomy" id="1121409"/>
    <lineage>
        <taxon>Bacteria</taxon>
        <taxon>Pseudomonadati</taxon>
        <taxon>Thermodesulfobacteriota</taxon>
        <taxon>Desulfobulbia</taxon>
        <taxon>Desulfobulbales</taxon>
        <taxon>Desulfocapsaceae</taxon>
        <taxon>Desulfofustis</taxon>
    </lineage>
</organism>
<sequence>MLPLKTSNHDLTGNRFQRVFRLNLLDRFVPLGILRGGTGLKPALVLLFLHRCGGLLFFLLIRYERQMHRLYQLLRRRR</sequence>
<name>A0A1M5Y331_9BACT</name>
<keyword evidence="3" id="KW-1185">Reference proteome</keyword>
<dbReference type="RefSeq" id="WP_073378226.1">
    <property type="nucleotide sequence ID" value="NZ_FQXS01000027.1"/>
</dbReference>
<proteinExistence type="predicted"/>
<keyword evidence="1" id="KW-1133">Transmembrane helix</keyword>
<evidence type="ECO:0000313" key="2">
    <source>
        <dbReference type="EMBL" id="SHI06471.1"/>
    </source>
</evidence>
<gene>
    <name evidence="2" type="ORF">SAMN02745124_03595</name>
</gene>